<gene>
    <name evidence="2" type="ordered locus">Deide_06561</name>
</gene>
<organism evidence="2 3">
    <name type="scientific">Deinococcus deserti (strain DSM 17065 / CIP 109153 / LMG 22923 / VCD115)</name>
    <dbReference type="NCBI Taxonomy" id="546414"/>
    <lineage>
        <taxon>Bacteria</taxon>
        <taxon>Thermotogati</taxon>
        <taxon>Deinococcota</taxon>
        <taxon>Deinococci</taxon>
        <taxon>Deinococcales</taxon>
        <taxon>Deinococcaceae</taxon>
        <taxon>Deinococcus</taxon>
    </lineage>
</organism>
<proteinExistence type="predicted"/>
<feature type="transmembrane region" description="Helical" evidence="1">
    <location>
        <begin position="171"/>
        <end position="193"/>
    </location>
</feature>
<keyword evidence="3" id="KW-1185">Reference proteome</keyword>
<protein>
    <submittedName>
        <fullName evidence="2">Uncharacterized protein</fullName>
    </submittedName>
</protein>
<dbReference type="STRING" id="546414.Deide_06561"/>
<dbReference type="AlphaFoldDB" id="C1D0Y3"/>
<accession>C1D0Y3</accession>
<name>C1D0Y3_DEIDV</name>
<keyword evidence="1" id="KW-0472">Membrane</keyword>
<dbReference type="EMBL" id="CP001114">
    <property type="protein sequence ID" value="ACO45507.1"/>
    <property type="molecule type" value="Genomic_DNA"/>
</dbReference>
<feature type="transmembrane region" description="Helical" evidence="1">
    <location>
        <begin position="226"/>
        <end position="246"/>
    </location>
</feature>
<evidence type="ECO:0000313" key="2">
    <source>
        <dbReference type="EMBL" id="ACO45507.1"/>
    </source>
</evidence>
<keyword evidence="1" id="KW-1133">Transmembrane helix</keyword>
<dbReference type="HOGENOM" id="CLU_577125_0_0_0"/>
<evidence type="ECO:0000313" key="3">
    <source>
        <dbReference type="Proteomes" id="UP000002208"/>
    </source>
</evidence>
<dbReference type="PaxDb" id="546414-Deide_06561"/>
<reference evidence="2 3" key="1">
    <citation type="journal article" date="2009" name="PLoS Genet.">
        <title>Alliance of proteomics and genomics to unravel the specificities of Sahara bacterium Deinococcus deserti.</title>
        <authorList>
            <person name="de Groot A."/>
            <person name="Dulermo R."/>
            <person name="Ortet P."/>
            <person name="Blanchard L."/>
            <person name="Guerin P."/>
            <person name="Fernandez B."/>
            <person name="Vacherie B."/>
            <person name="Dossat C."/>
            <person name="Jolivet E."/>
            <person name="Siguier P."/>
            <person name="Chandler M."/>
            <person name="Barakat M."/>
            <person name="Dedieu A."/>
            <person name="Barbe V."/>
            <person name="Heulin T."/>
            <person name="Sommer S."/>
            <person name="Achouak W."/>
            <person name="Armengaud J."/>
        </authorList>
    </citation>
    <scope>NUCLEOTIDE SEQUENCE [LARGE SCALE GENOMIC DNA]</scope>
    <source>
        <strain evidence="3">DSM 17065 / CIP 109153 / LMG 22923 / VCD115</strain>
    </source>
</reference>
<feature type="transmembrane region" description="Helical" evidence="1">
    <location>
        <begin position="116"/>
        <end position="134"/>
    </location>
</feature>
<feature type="transmembrane region" description="Helical" evidence="1">
    <location>
        <begin position="292"/>
        <end position="312"/>
    </location>
</feature>
<dbReference type="KEGG" id="ddr:Deide_06561"/>
<evidence type="ECO:0000256" key="1">
    <source>
        <dbReference type="SAM" id="Phobius"/>
    </source>
</evidence>
<feature type="transmembrane region" description="Helical" evidence="1">
    <location>
        <begin position="324"/>
        <end position="343"/>
    </location>
</feature>
<feature type="transmembrane region" description="Helical" evidence="1">
    <location>
        <begin position="87"/>
        <end position="104"/>
    </location>
</feature>
<dbReference type="Proteomes" id="UP000002208">
    <property type="component" value="Chromosome"/>
</dbReference>
<feature type="transmembrane region" description="Helical" evidence="1">
    <location>
        <begin position="12"/>
        <end position="29"/>
    </location>
</feature>
<dbReference type="eggNOG" id="COG3011">
    <property type="taxonomic scope" value="Bacteria"/>
</dbReference>
<feature type="transmembrane region" description="Helical" evidence="1">
    <location>
        <begin position="65"/>
        <end position="81"/>
    </location>
</feature>
<feature type="transmembrane region" description="Helical" evidence="1">
    <location>
        <begin position="200"/>
        <end position="220"/>
    </location>
</feature>
<keyword evidence="1" id="KW-0812">Transmembrane</keyword>
<feature type="transmembrane region" description="Helical" evidence="1">
    <location>
        <begin position="41"/>
        <end position="58"/>
    </location>
</feature>
<feature type="transmembrane region" description="Helical" evidence="1">
    <location>
        <begin position="258"/>
        <end position="280"/>
    </location>
</feature>
<sequence>MVTLMIPRESKKLVWFAHMWAIAALFHLSGNARDALNNQPILAILSLLIAIAAIYTLITPLKRQWLTILCVLIPLHAWQETPVIGNHWILAAFLSLAWLFVAARKKFVISTRWEDFIPTAQLTLLAAYGFAAFAKVNTDFLDPAVSCAVYYHDQLVRSWGLSELQASDSPLTGRVIAVLAMLTELAIFVALAIHKIRRLGLILAFSFHWLLAMNLGQHFWDFSSVLFAGFLLFLDDVQVARLQIWADRAAYIAPRQTLLRLFVVVVGVSIAGLNIVAPFPEHSWALLLIGHAAWWLYGTAVLFIVLASLLSVTNGSNSNSYRSVGILIIIPVIAIFNGLTPYLEIKTGFSWNMYSNLRTVAGQTNHLLIPRTLDLTGAQRDLVRIFNTSDPNLDQLRVKQYGLPFVEFRKYAQDHPEESVTYERGGVIRHVDRLGDDSLSYDPIDVAPKRLLSFRAVDLQTTERCRPVFYASR</sequence>